<dbReference type="NCBIfam" id="TIGR01777">
    <property type="entry name" value="yfcH"/>
    <property type="match status" value="1"/>
</dbReference>
<comment type="caution">
    <text evidence="4">The sequence shown here is derived from an EMBL/GenBank/DDBJ whole genome shotgun (WGS) entry which is preliminary data.</text>
</comment>
<gene>
    <name evidence="4" type="ORF">ESP70_003260</name>
</gene>
<reference evidence="4" key="1">
    <citation type="submission" date="2019-09" db="EMBL/GenBank/DDBJ databases">
        <authorList>
            <person name="Li J."/>
        </authorList>
    </citation>
    <scope>NUCLEOTIDE SEQUENCE [LARGE SCALE GENOMIC DNA]</scope>
    <source>
        <strain evidence="4">JCM 14732</strain>
    </source>
</reference>
<dbReference type="InterPro" id="IPR001509">
    <property type="entry name" value="Epimerase_deHydtase"/>
</dbReference>
<evidence type="ECO:0000259" key="3">
    <source>
        <dbReference type="Pfam" id="PF08338"/>
    </source>
</evidence>
<dbReference type="EMBL" id="SDPQ02000001">
    <property type="protein sequence ID" value="KAA1399791.1"/>
    <property type="molecule type" value="Genomic_DNA"/>
</dbReference>
<evidence type="ECO:0000313" key="4">
    <source>
        <dbReference type="EMBL" id="KAA1399791.1"/>
    </source>
</evidence>
<dbReference type="OrthoDB" id="9801773at2"/>
<dbReference type="InterPro" id="IPR010099">
    <property type="entry name" value="SDR39U1"/>
</dbReference>
<dbReference type="Pfam" id="PF08338">
    <property type="entry name" value="DUF1731"/>
    <property type="match status" value="1"/>
</dbReference>
<keyword evidence="5" id="KW-1185">Reference proteome</keyword>
<dbReference type="Pfam" id="PF01370">
    <property type="entry name" value="Epimerase"/>
    <property type="match status" value="1"/>
</dbReference>
<dbReference type="InterPro" id="IPR013549">
    <property type="entry name" value="DUF1731"/>
</dbReference>
<dbReference type="Gene3D" id="3.40.50.720">
    <property type="entry name" value="NAD(P)-binding Rossmann-like Domain"/>
    <property type="match status" value="1"/>
</dbReference>
<dbReference type="Proteomes" id="UP000380867">
    <property type="component" value="Unassembled WGS sequence"/>
</dbReference>
<sequence>MQVVIGGASGFLGTALTQHLRQRGHQVTRLVRSADSGDDASVWDPYTGRIDQIVIDRADAVVNLSGASVARWPRTAKHRTLILESRTAATGTLAKAVAASPNPPALISASGMSYYGVDCGDEVLTESTGAADSGFLPGVVQAWEAATSPAVAAGGRVCFTRTTLVLKGDEGLLRFMLPAWKLGLGARLGPGRHYMSYISLNDWIRAATLLIESPELSGPFNFGAPVPVTNAEFTDTLGDVLHRPTFLVAPRFAIKGALGSMADDLLGSMRVSPVALADAGFTFEQPDLTTALEAALR</sequence>
<dbReference type="SUPFAM" id="SSF51735">
    <property type="entry name" value="NAD(P)-binding Rossmann-fold domains"/>
    <property type="match status" value="1"/>
</dbReference>
<dbReference type="InterPro" id="IPR036291">
    <property type="entry name" value="NAD(P)-bd_dom_sf"/>
</dbReference>
<protein>
    <submittedName>
        <fullName evidence="4">TIGR01777 family protein</fullName>
    </submittedName>
</protein>
<evidence type="ECO:0000313" key="5">
    <source>
        <dbReference type="Proteomes" id="UP000380867"/>
    </source>
</evidence>
<name>A0A5M4FIA5_9ACTN</name>
<comment type="similarity">
    <text evidence="1">Belongs to the NAD(P)-dependent epimerase/dehydratase family. SDR39U1 subfamily.</text>
</comment>
<evidence type="ECO:0000259" key="2">
    <source>
        <dbReference type="Pfam" id="PF01370"/>
    </source>
</evidence>
<proteinExistence type="inferred from homology"/>
<dbReference type="AlphaFoldDB" id="A0A5M4FIA5"/>
<dbReference type="RefSeq" id="WP_149687916.1">
    <property type="nucleotide sequence ID" value="NZ_SDPQ02000001.1"/>
</dbReference>
<dbReference type="PANTHER" id="PTHR11092:SF0">
    <property type="entry name" value="EPIMERASE FAMILY PROTEIN SDR39U1"/>
    <property type="match status" value="1"/>
</dbReference>
<feature type="domain" description="NAD-dependent epimerase/dehydratase" evidence="2">
    <location>
        <begin position="3"/>
        <end position="120"/>
    </location>
</feature>
<feature type="domain" description="DUF1731" evidence="3">
    <location>
        <begin position="249"/>
        <end position="294"/>
    </location>
</feature>
<evidence type="ECO:0000256" key="1">
    <source>
        <dbReference type="ARBA" id="ARBA00009353"/>
    </source>
</evidence>
<accession>A0A5M4FIA5</accession>
<dbReference type="PANTHER" id="PTHR11092">
    <property type="entry name" value="SUGAR NUCLEOTIDE EPIMERASE RELATED"/>
    <property type="match status" value="1"/>
</dbReference>
<organism evidence="4 5">
    <name type="scientific">Aeromicrobium ginsengisoli</name>
    <dbReference type="NCBI Taxonomy" id="363867"/>
    <lineage>
        <taxon>Bacteria</taxon>
        <taxon>Bacillati</taxon>
        <taxon>Actinomycetota</taxon>
        <taxon>Actinomycetes</taxon>
        <taxon>Propionibacteriales</taxon>
        <taxon>Nocardioidaceae</taxon>
        <taxon>Aeromicrobium</taxon>
    </lineage>
</organism>